<dbReference type="InterPro" id="IPR001173">
    <property type="entry name" value="Glyco_trans_2-like"/>
</dbReference>
<comment type="caution">
    <text evidence="2">The sequence shown here is derived from an EMBL/GenBank/DDBJ whole genome shotgun (WGS) entry which is preliminary data.</text>
</comment>
<dbReference type="PANTHER" id="PTHR43685">
    <property type="entry name" value="GLYCOSYLTRANSFERASE"/>
    <property type="match status" value="1"/>
</dbReference>
<gene>
    <name evidence="2" type="ORF">AR438_03645</name>
</gene>
<organism evidence="2 3">
    <name type="scientific">Chryseobacterium aquaticum</name>
    <dbReference type="NCBI Taxonomy" id="452084"/>
    <lineage>
        <taxon>Bacteria</taxon>
        <taxon>Pseudomonadati</taxon>
        <taxon>Bacteroidota</taxon>
        <taxon>Flavobacteriia</taxon>
        <taxon>Flavobacteriales</taxon>
        <taxon>Weeksellaceae</taxon>
        <taxon>Chryseobacterium group</taxon>
        <taxon>Chryseobacterium</taxon>
    </lineage>
</organism>
<evidence type="ECO:0000313" key="2">
    <source>
        <dbReference type="EMBL" id="KQK27311.1"/>
    </source>
</evidence>
<dbReference type="STRING" id="452084.AR438_03645"/>
<keyword evidence="3" id="KW-1185">Reference proteome</keyword>
<dbReference type="Pfam" id="PF00535">
    <property type="entry name" value="Glycos_transf_2"/>
    <property type="match status" value="1"/>
</dbReference>
<name>A0A0Q3HWS3_9FLAO</name>
<sequence>MMKNLVSIIIPNYNHAPYLKQRIDSVLGQTFQDFEVIILDDVSPDNSKEIIEQYRSHPKVSHIIYNEENSGSTFKQWKKGIDLARGEWVWIAESDDWCENTFLENLINLSEKHPSVGLAYCSSVFFNESDNSLTPQIATKNISEFILSNEFIHQKLIPFNGIVNASAVIFKKALYYNVSNHYTSFKLAGDWIFWAEISQMADVAICGKFLNYFRQHDIKVSMNSLKNGFNYKEEIDTLKYFKSTLGISEEAYNQSLVKQYLRFKYNKFPFNEGVIDRTEKLFQENLSLYQRKEIRKIDLKNKLEYKYLPKFLKLFFK</sequence>
<dbReference type="PANTHER" id="PTHR43685:SF2">
    <property type="entry name" value="GLYCOSYLTRANSFERASE 2-LIKE DOMAIN-CONTAINING PROTEIN"/>
    <property type="match status" value="1"/>
</dbReference>
<dbReference type="SUPFAM" id="SSF53448">
    <property type="entry name" value="Nucleotide-diphospho-sugar transferases"/>
    <property type="match status" value="1"/>
</dbReference>
<dbReference type="CDD" id="cd00761">
    <property type="entry name" value="Glyco_tranf_GTA_type"/>
    <property type="match status" value="1"/>
</dbReference>
<feature type="domain" description="Glycosyltransferase 2-like" evidence="1">
    <location>
        <begin position="7"/>
        <end position="142"/>
    </location>
</feature>
<dbReference type="InterPro" id="IPR050834">
    <property type="entry name" value="Glycosyltransf_2"/>
</dbReference>
<dbReference type="AlphaFoldDB" id="A0A0Q3HWS3"/>
<evidence type="ECO:0000313" key="3">
    <source>
        <dbReference type="Proteomes" id="UP000051682"/>
    </source>
</evidence>
<dbReference type="Gene3D" id="3.90.550.10">
    <property type="entry name" value="Spore Coat Polysaccharide Biosynthesis Protein SpsA, Chain A"/>
    <property type="match status" value="1"/>
</dbReference>
<dbReference type="InterPro" id="IPR029044">
    <property type="entry name" value="Nucleotide-diphossugar_trans"/>
</dbReference>
<dbReference type="EMBL" id="LLYZ01000002">
    <property type="protein sequence ID" value="KQK27311.1"/>
    <property type="molecule type" value="Genomic_DNA"/>
</dbReference>
<reference evidence="2 3" key="1">
    <citation type="submission" date="2015-10" db="EMBL/GenBank/DDBJ databases">
        <title>Chryseobacterium aquaticum genome.</title>
        <authorList>
            <person name="Newman J.D."/>
            <person name="Ferguson M.B."/>
            <person name="Miller J.R."/>
        </authorList>
    </citation>
    <scope>NUCLEOTIDE SEQUENCE [LARGE SCALE GENOMIC DNA]</scope>
    <source>
        <strain evidence="2 3">KCTC 12483</strain>
    </source>
</reference>
<protein>
    <recommendedName>
        <fullName evidence="1">Glycosyltransferase 2-like domain-containing protein</fullName>
    </recommendedName>
</protein>
<accession>A0A0Q3HWS3</accession>
<evidence type="ECO:0000259" key="1">
    <source>
        <dbReference type="Pfam" id="PF00535"/>
    </source>
</evidence>
<proteinExistence type="predicted"/>
<dbReference type="Proteomes" id="UP000051682">
    <property type="component" value="Unassembled WGS sequence"/>
</dbReference>
<dbReference type="OrthoDB" id="635429at2"/>